<keyword evidence="1" id="KW-1133">Transmembrane helix</keyword>
<evidence type="ECO:0000313" key="4">
    <source>
        <dbReference type="Proteomes" id="UP000664144"/>
    </source>
</evidence>
<dbReference type="GO" id="GO:0016747">
    <property type="term" value="F:acyltransferase activity, transferring groups other than amino-acyl groups"/>
    <property type="evidence" value="ECO:0007669"/>
    <property type="project" value="InterPro"/>
</dbReference>
<evidence type="ECO:0000313" key="3">
    <source>
        <dbReference type="EMBL" id="MBO0356795.1"/>
    </source>
</evidence>
<proteinExistence type="predicted"/>
<evidence type="ECO:0000256" key="1">
    <source>
        <dbReference type="SAM" id="Phobius"/>
    </source>
</evidence>
<keyword evidence="3" id="KW-0808">Transferase</keyword>
<dbReference type="Pfam" id="PF01757">
    <property type="entry name" value="Acyl_transf_3"/>
    <property type="match status" value="1"/>
</dbReference>
<dbReference type="GO" id="GO:0016020">
    <property type="term" value="C:membrane"/>
    <property type="evidence" value="ECO:0007669"/>
    <property type="project" value="TreeGrafter"/>
</dbReference>
<accession>A0A939EU85</accession>
<reference evidence="3" key="1">
    <citation type="submission" date="2021-03" db="EMBL/GenBank/DDBJ databases">
        <authorList>
            <person name="Kim M.K."/>
        </authorList>
    </citation>
    <scope>NUCLEOTIDE SEQUENCE</scope>
    <source>
        <strain evidence="3">BT186</strain>
    </source>
</reference>
<feature type="transmembrane region" description="Helical" evidence="1">
    <location>
        <begin position="218"/>
        <end position="241"/>
    </location>
</feature>
<dbReference type="GO" id="GO:0000271">
    <property type="term" value="P:polysaccharide biosynthetic process"/>
    <property type="evidence" value="ECO:0007669"/>
    <property type="project" value="TreeGrafter"/>
</dbReference>
<keyword evidence="3" id="KW-0012">Acyltransferase</keyword>
<dbReference type="RefSeq" id="WP_206980557.1">
    <property type="nucleotide sequence ID" value="NZ_JAFLQZ010000002.1"/>
</dbReference>
<dbReference type="InterPro" id="IPR050879">
    <property type="entry name" value="Acyltransferase_3"/>
</dbReference>
<feature type="transmembrane region" description="Helical" evidence="1">
    <location>
        <begin position="314"/>
        <end position="334"/>
    </location>
</feature>
<sequence length="417" mass="47073">MVTTTSSEQGKDRNAIYFPGLNALRYFAAAAVVVCHVEEMKGISLYTNWYATVYGLGTLAVTFFFVLSGFLITYLLLVEKEKINTVRIKNFYIRRALRIWPLYYLIGALGLLVIPHISSLAIPEFSAKVIPAYPTNIALYALFLPNIAAGLKYYVPYASHLWSVGVEEQFYLFWPWIFKYVKKPLPVIISVIVAFVLMRVCCSYALAHWPERQVELSMLYKILDLTRIDCMAVGGVGAYMVFRDFSWFRAYFINYKAELASLIIPLVLIATSTKLGDIQHTVYSFCFLIFIINVSCGSKSFFRLEGKVWTFLGNISYSIYMYQYLAIGIVMVLFKKANALSFTMPYNIAFHLLSQVLVIILAQLSYRFLETPFLKLKKKFMVVQSTTNSPDAGYTPLAANALSDAATLAKASNATGG</sequence>
<evidence type="ECO:0000259" key="2">
    <source>
        <dbReference type="Pfam" id="PF01757"/>
    </source>
</evidence>
<name>A0A939EU85_9BACT</name>
<feature type="transmembrane region" description="Helical" evidence="1">
    <location>
        <begin position="185"/>
        <end position="206"/>
    </location>
</feature>
<keyword evidence="1" id="KW-0472">Membrane</keyword>
<keyword evidence="1" id="KW-0812">Transmembrane</keyword>
<keyword evidence="4" id="KW-1185">Reference proteome</keyword>
<comment type="caution">
    <text evidence="3">The sequence shown here is derived from an EMBL/GenBank/DDBJ whole genome shotgun (WGS) entry which is preliminary data.</text>
</comment>
<dbReference type="PANTHER" id="PTHR23028">
    <property type="entry name" value="ACETYLTRANSFERASE"/>
    <property type="match status" value="1"/>
</dbReference>
<feature type="domain" description="Acyltransferase 3" evidence="2">
    <location>
        <begin position="19"/>
        <end position="342"/>
    </location>
</feature>
<dbReference type="EMBL" id="JAFLQZ010000002">
    <property type="protein sequence ID" value="MBO0356795.1"/>
    <property type="molecule type" value="Genomic_DNA"/>
</dbReference>
<dbReference type="PANTHER" id="PTHR23028:SF53">
    <property type="entry name" value="ACYL_TRANSF_3 DOMAIN-CONTAINING PROTEIN"/>
    <property type="match status" value="1"/>
</dbReference>
<dbReference type="AlphaFoldDB" id="A0A939EU85"/>
<organism evidence="3 4">
    <name type="scientific">Hymenobacter telluris</name>
    <dbReference type="NCBI Taxonomy" id="2816474"/>
    <lineage>
        <taxon>Bacteria</taxon>
        <taxon>Pseudomonadati</taxon>
        <taxon>Bacteroidota</taxon>
        <taxon>Cytophagia</taxon>
        <taxon>Cytophagales</taxon>
        <taxon>Hymenobacteraceae</taxon>
        <taxon>Hymenobacter</taxon>
    </lineage>
</organism>
<feature type="transmembrane region" description="Helical" evidence="1">
    <location>
        <begin position="346"/>
        <end position="369"/>
    </location>
</feature>
<feature type="transmembrane region" description="Helical" evidence="1">
    <location>
        <begin position="282"/>
        <end position="302"/>
    </location>
</feature>
<dbReference type="Proteomes" id="UP000664144">
    <property type="component" value="Unassembled WGS sequence"/>
</dbReference>
<dbReference type="InterPro" id="IPR002656">
    <property type="entry name" value="Acyl_transf_3_dom"/>
</dbReference>
<protein>
    <submittedName>
        <fullName evidence="3">Acyltransferase</fullName>
    </submittedName>
</protein>
<gene>
    <name evidence="3" type="ORF">J0X19_02460</name>
</gene>
<feature type="transmembrane region" description="Helical" evidence="1">
    <location>
        <begin position="49"/>
        <end position="78"/>
    </location>
</feature>
<feature type="transmembrane region" description="Helical" evidence="1">
    <location>
        <begin position="253"/>
        <end position="270"/>
    </location>
</feature>
<feature type="transmembrane region" description="Helical" evidence="1">
    <location>
        <begin position="99"/>
        <end position="117"/>
    </location>
</feature>
<feature type="transmembrane region" description="Helical" evidence="1">
    <location>
        <begin position="137"/>
        <end position="155"/>
    </location>
</feature>